<name>A0ABN7BG11_9HEMI</name>
<protein>
    <submittedName>
        <fullName evidence="2">Uncharacterized protein</fullName>
    </submittedName>
</protein>
<dbReference type="EMBL" id="AP028923">
    <property type="protein sequence ID" value="BET03224.1"/>
    <property type="molecule type" value="Genomic_DNA"/>
</dbReference>
<reference evidence="2 3" key="1">
    <citation type="submission" date="2023-09" db="EMBL/GenBank/DDBJ databases">
        <title>Nesidiocoris tenuis whole genome shotgun sequence.</title>
        <authorList>
            <person name="Shibata T."/>
            <person name="Shimoda M."/>
            <person name="Kobayashi T."/>
            <person name="Uehara T."/>
        </authorList>
    </citation>
    <scope>NUCLEOTIDE SEQUENCE [LARGE SCALE GENOMIC DNA]</scope>
    <source>
        <strain evidence="2 3">Japan</strain>
    </source>
</reference>
<evidence type="ECO:0000313" key="3">
    <source>
        <dbReference type="Proteomes" id="UP001307889"/>
    </source>
</evidence>
<gene>
    <name evidence="2" type="ORF">NTJ_16043</name>
</gene>
<evidence type="ECO:0000313" key="2">
    <source>
        <dbReference type="EMBL" id="BET03224.1"/>
    </source>
</evidence>
<feature type="region of interest" description="Disordered" evidence="1">
    <location>
        <begin position="1"/>
        <end position="82"/>
    </location>
</feature>
<feature type="compositionally biased region" description="Basic and acidic residues" evidence="1">
    <location>
        <begin position="50"/>
        <end position="72"/>
    </location>
</feature>
<evidence type="ECO:0000256" key="1">
    <source>
        <dbReference type="SAM" id="MobiDB-lite"/>
    </source>
</evidence>
<sequence length="82" mass="9421">MRLVINYGIQPGKESSSSTRDRRCNRSKNASTLGHLVRFGSFQVHSGKGRGREENKRREGTEDRNRRGRACDSEEQQSINVW</sequence>
<dbReference type="Proteomes" id="UP001307889">
    <property type="component" value="Chromosome 15"/>
</dbReference>
<proteinExistence type="predicted"/>
<organism evidence="2 3">
    <name type="scientific">Nesidiocoris tenuis</name>
    <dbReference type="NCBI Taxonomy" id="355587"/>
    <lineage>
        <taxon>Eukaryota</taxon>
        <taxon>Metazoa</taxon>
        <taxon>Ecdysozoa</taxon>
        <taxon>Arthropoda</taxon>
        <taxon>Hexapoda</taxon>
        <taxon>Insecta</taxon>
        <taxon>Pterygota</taxon>
        <taxon>Neoptera</taxon>
        <taxon>Paraneoptera</taxon>
        <taxon>Hemiptera</taxon>
        <taxon>Heteroptera</taxon>
        <taxon>Panheteroptera</taxon>
        <taxon>Cimicomorpha</taxon>
        <taxon>Miridae</taxon>
        <taxon>Dicyphina</taxon>
        <taxon>Nesidiocoris</taxon>
    </lineage>
</organism>
<accession>A0ABN7BG11</accession>
<keyword evidence="3" id="KW-1185">Reference proteome</keyword>